<feature type="domain" description="Peptidase C51" evidence="1">
    <location>
        <begin position="21"/>
        <end position="86"/>
    </location>
</feature>
<dbReference type="SUPFAM" id="SSF54001">
    <property type="entry name" value="Cysteine proteinases"/>
    <property type="match status" value="1"/>
</dbReference>
<protein>
    <submittedName>
        <fullName evidence="2">CHAP domain-containing protein</fullName>
    </submittedName>
</protein>
<evidence type="ECO:0000313" key="2">
    <source>
        <dbReference type="EMBL" id="QRN55947.1"/>
    </source>
</evidence>
<dbReference type="Gene3D" id="3.90.1720.10">
    <property type="entry name" value="endopeptidase domain like (from Nostoc punctiforme)"/>
    <property type="match status" value="1"/>
</dbReference>
<dbReference type="Pfam" id="PF05257">
    <property type="entry name" value="CHAP"/>
    <property type="match status" value="1"/>
</dbReference>
<evidence type="ECO:0000313" key="3">
    <source>
        <dbReference type="Proteomes" id="UP000663181"/>
    </source>
</evidence>
<gene>
    <name evidence="2" type="ORF">ISN74_14835</name>
</gene>
<reference evidence="2 3" key="1">
    <citation type="submission" date="2020-10" db="EMBL/GenBank/DDBJ databases">
        <title>Phylogeny of dyella-like bacteria.</title>
        <authorList>
            <person name="Fu J."/>
        </authorList>
    </citation>
    <scope>NUCLEOTIDE SEQUENCE [LARGE SCALE GENOMIC DNA]</scope>
    <source>
        <strain evidence="2 3">DHOB09</strain>
    </source>
</reference>
<organism evidence="2 3">
    <name type="scientific">Dyella caseinilytica</name>
    <dbReference type="NCBI Taxonomy" id="1849581"/>
    <lineage>
        <taxon>Bacteria</taxon>
        <taxon>Pseudomonadati</taxon>
        <taxon>Pseudomonadota</taxon>
        <taxon>Gammaproteobacteria</taxon>
        <taxon>Lysobacterales</taxon>
        <taxon>Rhodanobacteraceae</taxon>
        <taxon>Dyella</taxon>
    </lineage>
</organism>
<dbReference type="EMBL" id="CP064030">
    <property type="protein sequence ID" value="QRN55947.1"/>
    <property type="molecule type" value="Genomic_DNA"/>
</dbReference>
<dbReference type="Proteomes" id="UP000663181">
    <property type="component" value="Chromosome"/>
</dbReference>
<evidence type="ECO:0000259" key="1">
    <source>
        <dbReference type="Pfam" id="PF05257"/>
    </source>
</evidence>
<keyword evidence="3" id="KW-1185">Reference proteome</keyword>
<proteinExistence type="predicted"/>
<sequence>MACSGSSAASFADSHVESKSLGKCATYVRRAIEWGGVSLGRTPSATDMGLALQAAGFYEINGSPQKGDVVVIQPAPGHTDGHVAIYDGQHWISDFKQLHGLYPGPSYRNSQPSYKIYRHD</sequence>
<name>A0ABX7H275_9GAMM</name>
<dbReference type="InterPro" id="IPR038765">
    <property type="entry name" value="Papain-like_cys_pep_sf"/>
</dbReference>
<dbReference type="InterPro" id="IPR007921">
    <property type="entry name" value="CHAP_dom"/>
</dbReference>
<accession>A0ABX7H275</accession>